<dbReference type="RefSeq" id="WP_377610942.1">
    <property type="nucleotide sequence ID" value="NZ_JAHVDN010000001.1"/>
</dbReference>
<comment type="similarity">
    <text evidence="1">Belongs to the AHA1 family.</text>
</comment>
<dbReference type="EMBL" id="JBHUPA010000007">
    <property type="protein sequence ID" value="MFD2962711.1"/>
    <property type="molecule type" value="Genomic_DNA"/>
</dbReference>
<keyword evidence="4" id="KW-1185">Reference proteome</keyword>
<dbReference type="InterPro" id="IPR013538">
    <property type="entry name" value="ASHA1/2-like_C"/>
</dbReference>
<dbReference type="Proteomes" id="UP001597560">
    <property type="component" value="Unassembled WGS sequence"/>
</dbReference>
<dbReference type="Gene3D" id="3.30.530.20">
    <property type="match status" value="2"/>
</dbReference>
<organism evidence="3 4">
    <name type="scientific">Olivibacter jilunii</name>
    <dbReference type="NCBI Taxonomy" id="985016"/>
    <lineage>
        <taxon>Bacteria</taxon>
        <taxon>Pseudomonadati</taxon>
        <taxon>Bacteroidota</taxon>
        <taxon>Sphingobacteriia</taxon>
        <taxon>Sphingobacteriales</taxon>
        <taxon>Sphingobacteriaceae</taxon>
        <taxon>Olivibacter</taxon>
    </lineage>
</organism>
<accession>A0ABW6B369</accession>
<sequence length="279" mass="32360">MNKKIVVIERIYEATMEKVWEALTNKDQMKQWYFDVSDFKAEVGFEFQFSAENEGKIYLHKCQVVEAKPITKIAYTWSYEGYEGQSLVTFELFSEDENKTRLKLTHSGTDSFLSHPDFEKADFNEGWESILGQSLRNFVETGSFNKSIRIRASLKNIWDIVLNPNNQWGTAFGGGAIAETDWNEGSLIIWRDAENNIGATGVVEVHRPEEYLQLHYYDDVEQKPETALGDYYEKYRIVPDKDGYILSIEVGKMAKSDIPFHQKMWDDAINIIKELSEKE</sequence>
<name>A0ABW6B369_9SPHI</name>
<dbReference type="InterPro" id="IPR023393">
    <property type="entry name" value="START-like_dom_sf"/>
</dbReference>
<evidence type="ECO:0000313" key="3">
    <source>
        <dbReference type="EMBL" id="MFD2962711.1"/>
    </source>
</evidence>
<comment type="caution">
    <text evidence="3">The sequence shown here is derived from an EMBL/GenBank/DDBJ whole genome shotgun (WGS) entry which is preliminary data.</text>
</comment>
<gene>
    <name evidence="3" type="ORF">ACFS6J_12995</name>
</gene>
<evidence type="ECO:0000256" key="1">
    <source>
        <dbReference type="ARBA" id="ARBA00006817"/>
    </source>
</evidence>
<evidence type="ECO:0000313" key="4">
    <source>
        <dbReference type="Proteomes" id="UP001597560"/>
    </source>
</evidence>
<proteinExistence type="inferred from homology"/>
<dbReference type="Pfam" id="PF08327">
    <property type="entry name" value="AHSA1"/>
    <property type="match status" value="1"/>
</dbReference>
<protein>
    <submittedName>
        <fullName evidence="3">SRPBCC domain-containing protein</fullName>
    </submittedName>
</protein>
<dbReference type="CDD" id="cd07814">
    <property type="entry name" value="SRPBCC_CalC_Aha1-like"/>
    <property type="match status" value="1"/>
</dbReference>
<reference evidence="4" key="1">
    <citation type="journal article" date="2019" name="Int. J. Syst. Evol. Microbiol.">
        <title>The Global Catalogue of Microorganisms (GCM) 10K type strain sequencing project: providing services to taxonomists for standard genome sequencing and annotation.</title>
        <authorList>
            <consortium name="The Broad Institute Genomics Platform"/>
            <consortium name="The Broad Institute Genome Sequencing Center for Infectious Disease"/>
            <person name="Wu L."/>
            <person name="Ma J."/>
        </authorList>
    </citation>
    <scope>NUCLEOTIDE SEQUENCE [LARGE SCALE GENOMIC DNA]</scope>
    <source>
        <strain evidence="4">KCTC 23098</strain>
    </source>
</reference>
<feature type="domain" description="Activator of Hsp90 ATPase homologue 1/2-like C-terminal" evidence="2">
    <location>
        <begin position="14"/>
        <end position="139"/>
    </location>
</feature>
<evidence type="ECO:0000259" key="2">
    <source>
        <dbReference type="Pfam" id="PF08327"/>
    </source>
</evidence>
<dbReference type="SUPFAM" id="SSF55961">
    <property type="entry name" value="Bet v1-like"/>
    <property type="match status" value="2"/>
</dbReference>